<dbReference type="EMBL" id="PDJI01000004">
    <property type="protein sequence ID" value="PFG38361.1"/>
    <property type="molecule type" value="Genomic_DNA"/>
</dbReference>
<keyword evidence="1" id="KW-0521">NADP</keyword>
<name>A0A2A9EIL9_9MICO</name>
<dbReference type="InterPro" id="IPR013154">
    <property type="entry name" value="ADH-like_N"/>
</dbReference>
<evidence type="ECO:0000256" key="1">
    <source>
        <dbReference type="ARBA" id="ARBA00022857"/>
    </source>
</evidence>
<dbReference type="InterPro" id="IPR047618">
    <property type="entry name" value="QOR-like"/>
</dbReference>
<keyword evidence="5" id="KW-1185">Reference proteome</keyword>
<dbReference type="SUPFAM" id="SSF51735">
    <property type="entry name" value="NAD(P)-binding Rossmann-fold domains"/>
    <property type="match status" value="1"/>
</dbReference>
<dbReference type="InterPro" id="IPR013149">
    <property type="entry name" value="ADH-like_C"/>
</dbReference>
<feature type="domain" description="Enoyl reductase (ER)" evidence="3">
    <location>
        <begin position="10"/>
        <end position="325"/>
    </location>
</feature>
<dbReference type="Proteomes" id="UP000222106">
    <property type="component" value="Unassembled WGS sequence"/>
</dbReference>
<dbReference type="InterPro" id="IPR020843">
    <property type="entry name" value="ER"/>
</dbReference>
<dbReference type="Pfam" id="PF08240">
    <property type="entry name" value="ADH_N"/>
    <property type="match status" value="1"/>
</dbReference>
<dbReference type="PANTHER" id="PTHR48106:SF13">
    <property type="entry name" value="QUINONE OXIDOREDUCTASE-RELATED"/>
    <property type="match status" value="1"/>
</dbReference>
<dbReference type="InterPro" id="IPR011032">
    <property type="entry name" value="GroES-like_sf"/>
</dbReference>
<gene>
    <name evidence="4" type="ORF">ATJ97_0838</name>
</gene>
<evidence type="ECO:0000256" key="2">
    <source>
        <dbReference type="ARBA" id="ARBA00023002"/>
    </source>
</evidence>
<dbReference type="FunFam" id="3.40.50.720:FF:000053">
    <property type="entry name" value="Quinone oxidoreductase 1"/>
    <property type="match status" value="1"/>
</dbReference>
<organism evidence="4 5">
    <name type="scientific">Georgenia soli</name>
    <dbReference type="NCBI Taxonomy" id="638953"/>
    <lineage>
        <taxon>Bacteria</taxon>
        <taxon>Bacillati</taxon>
        <taxon>Actinomycetota</taxon>
        <taxon>Actinomycetes</taxon>
        <taxon>Micrococcales</taxon>
        <taxon>Bogoriellaceae</taxon>
        <taxon>Georgenia</taxon>
    </lineage>
</organism>
<dbReference type="SUPFAM" id="SSF50129">
    <property type="entry name" value="GroES-like"/>
    <property type="match status" value="1"/>
</dbReference>
<reference evidence="4 5" key="1">
    <citation type="submission" date="2017-10" db="EMBL/GenBank/DDBJ databases">
        <title>Sequencing the genomes of 1000 actinobacteria strains.</title>
        <authorList>
            <person name="Klenk H.-P."/>
        </authorList>
    </citation>
    <scope>NUCLEOTIDE SEQUENCE [LARGE SCALE GENOMIC DNA]</scope>
    <source>
        <strain evidence="4 5">DSM 21838</strain>
    </source>
</reference>
<evidence type="ECO:0000313" key="4">
    <source>
        <dbReference type="EMBL" id="PFG38361.1"/>
    </source>
</evidence>
<dbReference type="Gene3D" id="3.40.50.720">
    <property type="entry name" value="NAD(P)-binding Rossmann-like Domain"/>
    <property type="match status" value="1"/>
</dbReference>
<dbReference type="RefSeq" id="WP_098482647.1">
    <property type="nucleotide sequence ID" value="NZ_PDJI01000004.1"/>
</dbReference>
<evidence type="ECO:0000313" key="5">
    <source>
        <dbReference type="Proteomes" id="UP000222106"/>
    </source>
</evidence>
<keyword evidence="2" id="KW-0560">Oxidoreductase</keyword>
<sequence>MRAIHATQAGGPEVLSAVELADPAAGPGEVVAEVAAAGVNFIDTYKRGGVYPMDFPHVPGAEGAGTVVAVGEGVTDLAVGDRIAWADAPGSYAERVVVPADVALPVPDALDLQTAAALPLQGMTAHYLVASTFPLHPGQTALLTAAAGGVGLLLTQLAVARGARVIGMVGSAEKEALAREAGASEIIRYTELDDLTTEVPRIVRDLTDGVGVDVAYDGVGKDTFDASLASVRRRGMLVLFGGASGQVPPFDLQRLNRAGSLFTTRPTLGHYTADREELLWRAGEIFAAAAAGTLKVRIGATFPLAEARAAHEALEGRATTGKVLLVP</sequence>
<dbReference type="SMART" id="SM00829">
    <property type="entry name" value="PKS_ER"/>
    <property type="match status" value="1"/>
</dbReference>
<dbReference type="OrthoDB" id="9780520at2"/>
<dbReference type="GO" id="GO:0035925">
    <property type="term" value="F:mRNA 3'-UTR AU-rich region binding"/>
    <property type="evidence" value="ECO:0007669"/>
    <property type="project" value="TreeGrafter"/>
</dbReference>
<accession>A0A2A9EIL9</accession>
<dbReference type="GO" id="GO:0070402">
    <property type="term" value="F:NADPH binding"/>
    <property type="evidence" value="ECO:0007669"/>
    <property type="project" value="TreeGrafter"/>
</dbReference>
<dbReference type="GO" id="GO:0005829">
    <property type="term" value="C:cytosol"/>
    <property type="evidence" value="ECO:0007669"/>
    <property type="project" value="TreeGrafter"/>
</dbReference>
<comment type="caution">
    <text evidence="4">The sequence shown here is derived from an EMBL/GenBank/DDBJ whole genome shotgun (WGS) entry which is preliminary data.</text>
</comment>
<proteinExistence type="predicted"/>
<dbReference type="AlphaFoldDB" id="A0A2A9EIL9"/>
<dbReference type="Pfam" id="PF00107">
    <property type="entry name" value="ADH_zinc_N"/>
    <property type="match status" value="1"/>
</dbReference>
<dbReference type="GO" id="GO:0003960">
    <property type="term" value="F:quinone reductase (NADPH) activity"/>
    <property type="evidence" value="ECO:0007669"/>
    <property type="project" value="InterPro"/>
</dbReference>
<protein>
    <submittedName>
        <fullName evidence="4">NADPH2:quinone reductase</fullName>
    </submittedName>
</protein>
<dbReference type="PANTHER" id="PTHR48106">
    <property type="entry name" value="QUINONE OXIDOREDUCTASE PIG3-RELATED"/>
    <property type="match status" value="1"/>
</dbReference>
<evidence type="ECO:0000259" key="3">
    <source>
        <dbReference type="SMART" id="SM00829"/>
    </source>
</evidence>
<dbReference type="Gene3D" id="3.90.180.10">
    <property type="entry name" value="Medium-chain alcohol dehydrogenases, catalytic domain"/>
    <property type="match status" value="1"/>
</dbReference>
<dbReference type="InterPro" id="IPR036291">
    <property type="entry name" value="NAD(P)-bd_dom_sf"/>
</dbReference>
<dbReference type="CDD" id="cd05286">
    <property type="entry name" value="QOR2"/>
    <property type="match status" value="1"/>
</dbReference>